<evidence type="ECO:0000256" key="6">
    <source>
        <dbReference type="ARBA" id="ARBA00022737"/>
    </source>
</evidence>
<dbReference type="FunFam" id="2.60.40.60:FF:000024">
    <property type="entry name" value="FAT atypical cadherin 3"/>
    <property type="match status" value="2"/>
</dbReference>
<feature type="domain" description="Cadherin" evidence="19">
    <location>
        <begin position="69"/>
        <end position="171"/>
    </location>
</feature>
<evidence type="ECO:0000256" key="2">
    <source>
        <dbReference type="ARBA" id="ARBA00022475"/>
    </source>
</evidence>
<keyword evidence="3 14" id="KW-0245">EGF-like domain</keyword>
<evidence type="ECO:0000256" key="1">
    <source>
        <dbReference type="ARBA" id="ARBA00004251"/>
    </source>
</evidence>
<feature type="domain" description="Cadherin" evidence="19">
    <location>
        <begin position="1361"/>
        <end position="1456"/>
    </location>
</feature>
<dbReference type="PROSITE" id="PS01187">
    <property type="entry name" value="EGF_CA"/>
    <property type="match status" value="1"/>
</dbReference>
<keyword evidence="6" id="KW-0677">Repeat</keyword>
<dbReference type="CDD" id="cd00110">
    <property type="entry name" value="LamG"/>
    <property type="match status" value="1"/>
</dbReference>
<dbReference type="GO" id="GO:0005911">
    <property type="term" value="C:cell-cell junction"/>
    <property type="evidence" value="ECO:0007669"/>
    <property type="project" value="TreeGrafter"/>
</dbReference>
<dbReference type="SUPFAM" id="SSF49313">
    <property type="entry name" value="Cadherin-like"/>
    <property type="match status" value="14"/>
</dbReference>
<feature type="domain" description="Cadherin" evidence="19">
    <location>
        <begin position="818"/>
        <end position="921"/>
    </location>
</feature>
<evidence type="ECO:0000313" key="21">
    <source>
        <dbReference type="Proteomes" id="UP001381693"/>
    </source>
</evidence>
<evidence type="ECO:0000256" key="9">
    <source>
        <dbReference type="ARBA" id="ARBA00022989"/>
    </source>
</evidence>
<comment type="subcellular location">
    <subcellularLocation>
        <location evidence="1">Cell membrane</location>
        <topology evidence="1">Single-pass type I membrane protein</topology>
    </subcellularLocation>
</comment>
<feature type="compositionally biased region" description="Low complexity" evidence="15">
    <location>
        <begin position="2215"/>
        <end position="2227"/>
    </location>
</feature>
<dbReference type="EMBL" id="JAXCGZ010023164">
    <property type="protein sequence ID" value="KAK7016210.1"/>
    <property type="molecule type" value="Genomic_DNA"/>
</dbReference>
<accession>A0AAN8WBW1</accession>
<sequence>MAFNYAIQLHHLRDPSYYSVLQTNGALDFETSRSHNVSIRARDPSTGGHTDVEVAIFILDVNDNPPVFSERIFKAQVSEVAPKGHAVMKVKSQDIDTGEGGQVQYRCGVGCDMFSVGSRDGIVTVSGTLDAETHKQYVMAVVALDLGLPQLSASATVVIETLDFNDNPPAWRQNSYSCRVSSEAAPGHVVSVLAAYDPDEEQETPLQYTIHSGDRNGIFKIDPFTGILTVTAPHKLQNETSLNLNVSVTDGVHMVFTAVHIDVIPSNHHTPRFTRSLYTGHIEENAPAGRLILTLEAEDLDSGEYGNLHYSILDQTSEGAFIIDKDGNIFADAPLDREAVSLHTISVMVIDDGGRAYFAYVRVYIRDKNDNAPKFALPAYQANINTNVAVGTTILKVEASDPDEGMNSDILYNMYEANSSEALKLFRVNSTTGEVTLAENIFGRENEVYQFFIRGEDRGSPRHHADIPVTIFLLPSDDHPPRCERKYAQFFVREDAALGTVITSLWLEGPQVVRYSILVNEAERSSLTADVGSREDLAALLGLQEEQVASGPFAVTPAGLLIVRRTLDHERHGMHRISVTNYTLTTPPAVDYMTISVVVMDVNDCSPRFTHSEYEAEVAENSEVGAVITILTATDEDDGNNGQVQYTLSENENPVIRSTFRIDPHSGSITLASALDRETVSKYTFTVVATDGGPQPLSATAQVIVTVKDYNDNPPVFLRDTYLTAVPEDTATGTAVIELSVNDADEVSSPLDYFITAGNSDGQFLVHASGQVYVAAPLDREDQDEYTLTVTATDGKFTANTTVIVSVIDVNDNGPVCQEPMYTREISEGVSVGTHVVSVVAWDADEGTAARSRYILSGEGADDFTIDQLYGHIATAKQLDRESRDRYSLLVLVEDWEHPEWECEVEIVIEVNDINDNPPLFPSEPNDTTSVAIAEDAPINTVLLKMQAFDPDLGISRRVRYRFVDSAEGHFNIDEKEGVVSLAKPLDREARDSYILTVQAVDLGIPPLSSTALLAVTVTDVNDNAPEFVRKLLETTVAENLEVGTEVVRVMATSKDIGINADITYSVHHTTKDKYLAIHPKTGVISVAAPMDYEHVHQVVATVVAIDGGTPPLSSTALVNLTLSDINDNAPVFTLSAYMASVKEDALQGTSIVQVSASDADSGINSLIRYSLTGGNDDHSFHIDQDTGIITVLQKLDREKESEYELLVSTRDLGTPSNTASTRVKVIVDDVNDNPPVFTNGNYTVIVQENRPVGYSMLRLIATDADNDPNGAPFTWELITPSSESRPFTLDQDGSLRIATNKLNHKVQSEYLLSVRVWDSGSPPLFANTEVKVRVVEESQYPPTLFPFQATITSYQTAFQGGIIGRLTAVDEDPYDTLHFNIPSLSGLSNTIRYFDVDSQDGTLVALSPLDEGTYSISVSVSDGKFNRAVEASVKVYVITEEMVDNSVIVFIGPLSPSDFLSRYQKIFVKAVAAELSVEEESVSILSLQPALLHSYSREKILSASSRKEREIQQNLDILLTVKKFGKRYFTREELLESMILKKQLIQKRINLQYFSVMDSFCTKEMHCSSHGQCWDVIEITEDIPLLFNTQISSLLSPKFIQKAGCKCDQGYGGDDCKELVNACGHRPCADYEICIPSDLNIRGYTCQCPKGRAGPLCKVDLAKCRSPGCHYPIKPLSFKGKSYAQYSMTRQTETSSLMLSVFLRTRHPVGTIVYAAGDIDYSILEVAAGHIQYRWDCGSGEGLVRVSTIRVDDNQWHFINLTRDGTVSTLSVDGELSSGAAPGVNDILNINSATLFLGATILQDQKSGMSSYSHSSLGFVGCLDQMTIDGTELPVTISGIASVGAALKRLANVELHCPEVLPPAGVCGSHPCLNAGTCDEDGISYRCTCPPRFTGLQCQIDTAPCSSSPCLNGGKCIVVGHSYKCQCPPKLNGKRCEYGVYCNPNPCQNGGRCEEGTDSAVCKCQHFTGNLCELDIDECTRNPCQNGGTCLNFFGGFKCICQSNVTGEYCTDEIPKNSSHSAFNISLEELVCILAVFVGCVIAVLVLVAWQRRRWHQKRHQQNNRIKLTDHHVKNDLKANDVPKRNSKICNVEADQGPPLPPRPASYTPSGNDSAILNTLKHLADLSVTGHENLELETLSRCSHELLHSLNKPVAMQPNLSPPPPSNSSDSELPHKPWDHHNNLNDPYFMPIKDVSCDLVTSVDEKRLSPAQHSTFSEGSSGSGTEWPVGWR</sequence>
<dbReference type="SUPFAM" id="SSF57196">
    <property type="entry name" value="EGF/Laminin"/>
    <property type="match status" value="4"/>
</dbReference>
<feature type="domain" description="Laminin G" evidence="17">
    <location>
        <begin position="1674"/>
        <end position="1858"/>
    </location>
</feature>
<evidence type="ECO:0000256" key="8">
    <source>
        <dbReference type="ARBA" id="ARBA00022889"/>
    </source>
</evidence>
<feature type="domain" description="Cadherin" evidence="19">
    <location>
        <begin position="1134"/>
        <end position="1238"/>
    </location>
</feature>
<dbReference type="GO" id="GO:0050769">
    <property type="term" value="P:positive regulation of neurogenesis"/>
    <property type="evidence" value="ECO:0007669"/>
    <property type="project" value="UniProtKB-ARBA"/>
</dbReference>
<dbReference type="PROSITE" id="PS00022">
    <property type="entry name" value="EGF_1"/>
    <property type="match status" value="4"/>
</dbReference>
<feature type="domain" description="Cadherin" evidence="19">
    <location>
        <begin position="1029"/>
        <end position="1133"/>
    </location>
</feature>
<protein>
    <submittedName>
        <fullName evidence="20">Long-chain fatty acid transporter fat1</fullName>
    </submittedName>
</protein>
<dbReference type="Pfam" id="PF00008">
    <property type="entry name" value="EGF"/>
    <property type="match status" value="3"/>
</dbReference>
<dbReference type="InterPro" id="IPR001881">
    <property type="entry name" value="EGF-like_Ca-bd_dom"/>
</dbReference>
<evidence type="ECO:0000259" key="18">
    <source>
        <dbReference type="PROSITE" id="PS50026"/>
    </source>
</evidence>
<feature type="region of interest" description="Disordered" evidence="15">
    <location>
        <begin position="2092"/>
        <end position="2113"/>
    </location>
</feature>
<keyword evidence="5" id="KW-0732">Signal</keyword>
<evidence type="ECO:0000259" key="19">
    <source>
        <dbReference type="PROSITE" id="PS50268"/>
    </source>
</evidence>
<dbReference type="Gene3D" id="2.60.120.200">
    <property type="match status" value="1"/>
</dbReference>
<evidence type="ECO:0000256" key="15">
    <source>
        <dbReference type="SAM" id="MobiDB-lite"/>
    </source>
</evidence>
<evidence type="ECO:0000256" key="13">
    <source>
        <dbReference type="PROSITE-ProRule" id="PRU00043"/>
    </source>
</evidence>
<dbReference type="InterPro" id="IPR015919">
    <property type="entry name" value="Cadherin-like_sf"/>
</dbReference>
<dbReference type="GO" id="GO:0030855">
    <property type="term" value="P:epithelial cell differentiation"/>
    <property type="evidence" value="ECO:0007669"/>
    <property type="project" value="UniProtKB-ARBA"/>
</dbReference>
<feature type="disulfide bond" evidence="14">
    <location>
        <begin position="2002"/>
        <end position="2011"/>
    </location>
</feature>
<dbReference type="InterPro" id="IPR000152">
    <property type="entry name" value="EGF-type_Asp/Asn_hydroxyl_site"/>
</dbReference>
<feature type="domain" description="Cadherin" evidence="19">
    <location>
        <begin position="484"/>
        <end position="609"/>
    </location>
</feature>
<dbReference type="PRINTS" id="PR00205">
    <property type="entry name" value="CADHERIN"/>
</dbReference>
<dbReference type="GO" id="GO:0016318">
    <property type="term" value="P:ommatidial rotation"/>
    <property type="evidence" value="ECO:0007669"/>
    <property type="project" value="UniProtKB-ARBA"/>
</dbReference>
<feature type="disulfide bond" evidence="14">
    <location>
        <begin position="1649"/>
        <end position="1658"/>
    </location>
</feature>
<feature type="disulfide bond" evidence="14">
    <location>
        <begin position="1928"/>
        <end position="1937"/>
    </location>
</feature>
<feature type="region of interest" description="Disordered" evidence="15">
    <location>
        <begin position="2210"/>
        <end position="2233"/>
    </location>
</feature>
<dbReference type="PANTHER" id="PTHR24025:SF23">
    <property type="entry name" value="NEURAL-CADHERIN"/>
    <property type="match status" value="1"/>
</dbReference>
<dbReference type="CDD" id="cd00054">
    <property type="entry name" value="EGF_CA"/>
    <property type="match status" value="4"/>
</dbReference>
<name>A0AAN8WBW1_HALRR</name>
<dbReference type="SUPFAM" id="SSF49899">
    <property type="entry name" value="Concanavalin A-like lectins/glucanases"/>
    <property type="match status" value="1"/>
</dbReference>
<evidence type="ECO:0000256" key="12">
    <source>
        <dbReference type="ARBA" id="ARBA00023180"/>
    </source>
</evidence>
<dbReference type="InterPro" id="IPR000742">
    <property type="entry name" value="EGF"/>
</dbReference>
<feature type="domain" description="Cadherin" evidence="19">
    <location>
        <begin position="718"/>
        <end position="822"/>
    </location>
</feature>
<dbReference type="GO" id="GO:0007156">
    <property type="term" value="P:homophilic cell adhesion via plasma membrane adhesion molecules"/>
    <property type="evidence" value="ECO:0007669"/>
    <property type="project" value="InterPro"/>
</dbReference>
<evidence type="ECO:0000256" key="5">
    <source>
        <dbReference type="ARBA" id="ARBA00022729"/>
    </source>
</evidence>
<dbReference type="FunFam" id="2.60.40.60:FF:000020">
    <property type="entry name" value="Dachsous cadherin-related 1b"/>
    <property type="match status" value="2"/>
</dbReference>
<feature type="domain" description="EGF-like" evidence="18">
    <location>
        <begin position="1864"/>
        <end position="1900"/>
    </location>
</feature>
<dbReference type="FunFam" id="2.60.40.60:FF:000015">
    <property type="entry name" value="FAT atypical cadherin 1"/>
    <property type="match status" value="1"/>
</dbReference>
<evidence type="ECO:0000256" key="10">
    <source>
        <dbReference type="ARBA" id="ARBA00023136"/>
    </source>
</evidence>
<dbReference type="InterPro" id="IPR020894">
    <property type="entry name" value="Cadherin_CS"/>
</dbReference>
<keyword evidence="9 16" id="KW-1133">Transmembrane helix</keyword>
<dbReference type="InterPro" id="IPR002126">
    <property type="entry name" value="Cadherin-like_dom"/>
</dbReference>
<dbReference type="CDD" id="cd11304">
    <property type="entry name" value="Cadherin_repeat"/>
    <property type="match status" value="12"/>
</dbReference>
<keyword evidence="21" id="KW-1185">Reference proteome</keyword>
<comment type="caution">
    <text evidence="20">The sequence shown here is derived from an EMBL/GenBank/DDBJ whole genome shotgun (WGS) entry which is preliminary data.</text>
</comment>
<feature type="disulfide bond" evidence="14">
    <location>
        <begin position="1890"/>
        <end position="1899"/>
    </location>
</feature>
<dbReference type="InterPro" id="IPR050971">
    <property type="entry name" value="Cadherin-domain_protein"/>
</dbReference>
<dbReference type="SMART" id="SM00179">
    <property type="entry name" value="EGF_CA"/>
    <property type="match status" value="3"/>
</dbReference>
<feature type="domain" description="EGF-like" evidence="18">
    <location>
        <begin position="1976"/>
        <end position="2012"/>
    </location>
</feature>
<feature type="domain" description="Cadherin" evidence="19">
    <location>
        <begin position="5"/>
        <end position="68"/>
    </location>
</feature>
<dbReference type="Proteomes" id="UP001381693">
    <property type="component" value="Unassembled WGS sequence"/>
</dbReference>
<feature type="domain" description="EGF-like" evidence="18">
    <location>
        <begin position="1902"/>
        <end position="1938"/>
    </location>
</feature>
<dbReference type="Pfam" id="PF00028">
    <property type="entry name" value="Cadherin"/>
    <property type="match status" value="11"/>
</dbReference>
<feature type="domain" description="Cadherin" evidence="19">
    <location>
        <begin position="925"/>
        <end position="1028"/>
    </location>
</feature>
<dbReference type="PROSITE" id="PS50025">
    <property type="entry name" value="LAM_G_DOMAIN"/>
    <property type="match status" value="1"/>
</dbReference>
<dbReference type="GO" id="GO:0005509">
    <property type="term" value="F:calcium ion binding"/>
    <property type="evidence" value="ECO:0007669"/>
    <property type="project" value="UniProtKB-UniRule"/>
</dbReference>
<evidence type="ECO:0000256" key="7">
    <source>
        <dbReference type="ARBA" id="ARBA00022837"/>
    </source>
</evidence>
<dbReference type="PANTHER" id="PTHR24025">
    <property type="entry name" value="DESMOGLEIN FAMILY MEMBER"/>
    <property type="match status" value="1"/>
</dbReference>
<keyword evidence="10 16" id="KW-0472">Membrane</keyword>
<feature type="domain" description="Cadherin" evidence="19">
    <location>
        <begin position="274"/>
        <end position="375"/>
    </location>
</feature>
<evidence type="ECO:0000256" key="3">
    <source>
        <dbReference type="ARBA" id="ARBA00022536"/>
    </source>
</evidence>
<dbReference type="Gene3D" id="2.10.25.10">
    <property type="entry name" value="Laminin"/>
    <property type="match status" value="5"/>
</dbReference>
<gene>
    <name evidence="20" type="primary">FAT1_3</name>
    <name evidence="20" type="ORF">SK128_028123</name>
</gene>
<keyword evidence="2" id="KW-1003">Cell membrane</keyword>
<dbReference type="PROSITE" id="PS50268">
    <property type="entry name" value="CADHERIN_2"/>
    <property type="match status" value="14"/>
</dbReference>
<dbReference type="SMART" id="SM00282">
    <property type="entry name" value="LamG"/>
    <property type="match status" value="1"/>
</dbReference>
<dbReference type="SMART" id="SM00112">
    <property type="entry name" value="CA"/>
    <property type="match status" value="14"/>
</dbReference>
<keyword evidence="12" id="KW-0325">Glycoprotein</keyword>
<dbReference type="GO" id="GO:0007424">
    <property type="term" value="P:open tracheal system development"/>
    <property type="evidence" value="ECO:0007669"/>
    <property type="project" value="UniProtKB-ARBA"/>
</dbReference>
<evidence type="ECO:0000313" key="20">
    <source>
        <dbReference type="EMBL" id="KAK7016210.1"/>
    </source>
</evidence>
<dbReference type="FunFam" id="2.60.40.60:FF:000026">
    <property type="entry name" value="FAT atypical cadherin 1"/>
    <property type="match status" value="1"/>
</dbReference>
<dbReference type="FunFam" id="2.60.40.60:FF:000084">
    <property type="entry name" value="FAT atypical cadherin 3"/>
    <property type="match status" value="1"/>
</dbReference>
<dbReference type="FunFam" id="2.60.40.60:FF:000021">
    <property type="entry name" value="FAT atypical cadherin 1"/>
    <property type="match status" value="1"/>
</dbReference>
<evidence type="ECO:0000256" key="16">
    <source>
        <dbReference type="SAM" id="Phobius"/>
    </source>
</evidence>
<evidence type="ECO:0000256" key="11">
    <source>
        <dbReference type="ARBA" id="ARBA00023157"/>
    </source>
</evidence>
<feature type="domain" description="EGF-like" evidence="18">
    <location>
        <begin position="1939"/>
        <end position="1974"/>
    </location>
</feature>
<dbReference type="InterPro" id="IPR018097">
    <property type="entry name" value="EGF_Ca-bd_CS"/>
</dbReference>
<proteinExistence type="predicted"/>
<keyword evidence="4 16" id="KW-0812">Transmembrane</keyword>
<dbReference type="Pfam" id="PF02210">
    <property type="entry name" value="Laminin_G_2"/>
    <property type="match status" value="1"/>
</dbReference>
<comment type="caution">
    <text evidence="14">Lacks conserved residue(s) required for the propagation of feature annotation.</text>
</comment>
<feature type="domain" description="Cadherin" evidence="19">
    <location>
        <begin position="1239"/>
        <end position="1345"/>
    </location>
</feature>
<dbReference type="FunFam" id="2.10.25.10:FF:000012">
    <property type="entry name" value="Delta-like protein"/>
    <property type="match status" value="1"/>
</dbReference>
<evidence type="ECO:0000259" key="17">
    <source>
        <dbReference type="PROSITE" id="PS50025"/>
    </source>
</evidence>
<dbReference type="SMART" id="SM00181">
    <property type="entry name" value="EGF"/>
    <property type="match status" value="6"/>
</dbReference>
<dbReference type="GO" id="GO:0048056">
    <property type="term" value="P:R3/R4 cell differentiation"/>
    <property type="evidence" value="ECO:0007669"/>
    <property type="project" value="UniProtKB-ARBA"/>
</dbReference>
<feature type="domain" description="Cadherin" evidence="19">
    <location>
        <begin position="172"/>
        <end position="273"/>
    </location>
</feature>
<dbReference type="FunFam" id="2.60.40.60:FF:000058">
    <property type="entry name" value="FAT atypical cadherin 3"/>
    <property type="match status" value="1"/>
</dbReference>
<dbReference type="GO" id="GO:0005886">
    <property type="term" value="C:plasma membrane"/>
    <property type="evidence" value="ECO:0007669"/>
    <property type="project" value="UniProtKB-SubCell"/>
</dbReference>
<dbReference type="PROSITE" id="PS00010">
    <property type="entry name" value="ASX_HYDROXYL"/>
    <property type="match status" value="1"/>
</dbReference>
<reference evidence="20 21" key="1">
    <citation type="submission" date="2023-11" db="EMBL/GenBank/DDBJ databases">
        <title>Halocaridina rubra genome assembly.</title>
        <authorList>
            <person name="Smith C."/>
        </authorList>
    </citation>
    <scope>NUCLEOTIDE SEQUENCE [LARGE SCALE GENOMIC DNA]</scope>
    <source>
        <strain evidence="20">EP-1</strain>
        <tissue evidence="20">Whole</tissue>
    </source>
</reference>
<dbReference type="PROSITE" id="PS00232">
    <property type="entry name" value="CADHERIN_1"/>
    <property type="match status" value="6"/>
</dbReference>
<feature type="domain" description="Cadherin" evidence="19">
    <location>
        <begin position="376"/>
        <end position="483"/>
    </location>
</feature>
<keyword evidence="11 14" id="KW-1015">Disulfide bond</keyword>
<feature type="region of interest" description="Disordered" evidence="15">
    <location>
        <begin position="2155"/>
        <end position="2180"/>
    </location>
</feature>
<evidence type="ECO:0000256" key="14">
    <source>
        <dbReference type="PROSITE-ProRule" id="PRU00076"/>
    </source>
</evidence>
<dbReference type="InterPro" id="IPR001791">
    <property type="entry name" value="Laminin_G"/>
</dbReference>
<dbReference type="Gene3D" id="2.60.40.60">
    <property type="entry name" value="Cadherins"/>
    <property type="match status" value="14"/>
</dbReference>
<dbReference type="FunFam" id="2.60.40.60:FF:000005">
    <property type="entry name" value="Protocadherin 9"/>
    <property type="match status" value="1"/>
</dbReference>
<feature type="domain" description="Cadherin" evidence="19">
    <location>
        <begin position="610"/>
        <end position="717"/>
    </location>
</feature>
<feature type="domain" description="EGF-like" evidence="18">
    <location>
        <begin position="1620"/>
        <end position="1659"/>
    </location>
</feature>
<feature type="transmembrane region" description="Helical" evidence="16">
    <location>
        <begin position="2031"/>
        <end position="2051"/>
    </location>
</feature>
<keyword evidence="7 13" id="KW-0106">Calcium</keyword>
<dbReference type="InterPro" id="IPR013320">
    <property type="entry name" value="ConA-like_dom_sf"/>
</dbReference>
<dbReference type="FunFam" id="2.60.40.60:FF:000013">
    <property type="entry name" value="Cadherin EGF LAG seven-pass G-type receptor"/>
    <property type="match status" value="1"/>
</dbReference>
<dbReference type="FunFam" id="2.10.25.10:FF:000125">
    <property type="entry name" value="Neurogenic locus notch protein-like"/>
    <property type="match status" value="1"/>
</dbReference>
<evidence type="ECO:0000256" key="4">
    <source>
        <dbReference type="ARBA" id="ARBA00022692"/>
    </source>
</evidence>
<dbReference type="PROSITE" id="PS50026">
    <property type="entry name" value="EGF_3"/>
    <property type="match status" value="5"/>
</dbReference>
<keyword evidence="8" id="KW-0130">Cell adhesion</keyword>
<organism evidence="20 21">
    <name type="scientific">Halocaridina rubra</name>
    <name type="common">Hawaiian red shrimp</name>
    <dbReference type="NCBI Taxonomy" id="373956"/>
    <lineage>
        <taxon>Eukaryota</taxon>
        <taxon>Metazoa</taxon>
        <taxon>Ecdysozoa</taxon>
        <taxon>Arthropoda</taxon>
        <taxon>Crustacea</taxon>
        <taxon>Multicrustacea</taxon>
        <taxon>Malacostraca</taxon>
        <taxon>Eumalacostraca</taxon>
        <taxon>Eucarida</taxon>
        <taxon>Decapoda</taxon>
        <taxon>Pleocyemata</taxon>
        <taxon>Caridea</taxon>
        <taxon>Atyoidea</taxon>
        <taxon>Atyidae</taxon>
        <taxon>Halocaridina</taxon>
    </lineage>
</organism>